<evidence type="ECO:0000256" key="11">
    <source>
        <dbReference type="PROSITE-ProRule" id="PRU10072"/>
    </source>
</evidence>
<keyword evidence="15" id="KW-1185">Reference proteome</keyword>
<gene>
    <name evidence="10" type="primary">ung</name>
    <name evidence="14" type="ORF">F1B92_00705</name>
</gene>
<reference evidence="14 15" key="1">
    <citation type="submission" date="2019-09" db="EMBL/GenBank/DDBJ databases">
        <authorList>
            <person name="Silva M."/>
            <person name="Pereira G."/>
            <person name="Lopes-Da-Costa L."/>
            <person name="Silva E."/>
        </authorList>
    </citation>
    <scope>NUCLEOTIDE SEQUENCE [LARGE SCALE GENOMIC DNA]</scope>
    <source>
        <strain evidence="14 15">FMV-PI01</strain>
    </source>
</reference>
<keyword evidence="14" id="KW-0326">Glycosidase</keyword>
<comment type="subcellular location">
    <subcellularLocation>
        <location evidence="10">Cytoplasm</location>
    </subcellularLocation>
</comment>
<comment type="function">
    <text evidence="2 10 12">Excises uracil residues from the DNA which can arise as a result of misincorporation of dUMP residues by DNA polymerase or due to deamination of cytosine.</text>
</comment>
<evidence type="ECO:0000256" key="1">
    <source>
        <dbReference type="ARBA" id="ARBA00001400"/>
    </source>
</evidence>
<evidence type="ECO:0000256" key="2">
    <source>
        <dbReference type="ARBA" id="ARBA00002631"/>
    </source>
</evidence>
<evidence type="ECO:0000256" key="8">
    <source>
        <dbReference type="ARBA" id="ARBA00022801"/>
    </source>
</evidence>
<accession>A0A6L5WHM9</accession>
<comment type="similarity">
    <text evidence="3 10 12">Belongs to the uracil-DNA glycosylase (UDG) superfamily. UNG family.</text>
</comment>
<dbReference type="EC" id="3.2.2.27" evidence="4 10"/>
<dbReference type="NCBIfam" id="TIGR00628">
    <property type="entry name" value="ung"/>
    <property type="match status" value="1"/>
</dbReference>
<dbReference type="Gene3D" id="3.40.470.10">
    <property type="entry name" value="Uracil-DNA glycosylase-like domain"/>
    <property type="match status" value="1"/>
</dbReference>
<dbReference type="InterPro" id="IPR005122">
    <property type="entry name" value="Uracil-DNA_glycosylase-like"/>
</dbReference>
<dbReference type="GO" id="GO:0097510">
    <property type="term" value="P:base-excision repair, AP site formation via deaminated base removal"/>
    <property type="evidence" value="ECO:0007669"/>
    <property type="project" value="TreeGrafter"/>
</dbReference>
<evidence type="ECO:0000256" key="6">
    <source>
        <dbReference type="ARBA" id="ARBA00022490"/>
    </source>
</evidence>
<feature type="domain" description="Uracil-DNA glycosylase-like" evidence="13">
    <location>
        <begin position="55"/>
        <end position="214"/>
    </location>
</feature>
<evidence type="ECO:0000256" key="5">
    <source>
        <dbReference type="ARBA" id="ARBA00018429"/>
    </source>
</evidence>
<dbReference type="NCBIfam" id="NF003592">
    <property type="entry name" value="PRK05254.1-5"/>
    <property type="match status" value="1"/>
</dbReference>
<evidence type="ECO:0000259" key="13">
    <source>
        <dbReference type="SMART" id="SM00986"/>
    </source>
</evidence>
<comment type="catalytic activity">
    <reaction evidence="1 10 12">
        <text>Hydrolyzes single-stranded DNA or mismatched double-stranded DNA and polynucleotides, releasing free uracil.</text>
        <dbReference type="EC" id="3.2.2.27"/>
    </reaction>
</comment>
<protein>
    <recommendedName>
        <fullName evidence="5 10">Uracil-DNA glycosylase</fullName>
        <shortName evidence="10">UDG</shortName>
        <ecNumber evidence="4 10">3.2.2.27</ecNumber>
    </recommendedName>
</protein>
<dbReference type="EMBL" id="VWSJ01000001">
    <property type="protein sequence ID" value="MSN95727.1"/>
    <property type="molecule type" value="Genomic_DNA"/>
</dbReference>
<evidence type="ECO:0000313" key="15">
    <source>
        <dbReference type="Proteomes" id="UP000476338"/>
    </source>
</evidence>
<keyword evidence="6 10" id="KW-0963">Cytoplasm</keyword>
<keyword evidence="8 10" id="KW-0378">Hydrolase</keyword>
<evidence type="ECO:0000256" key="7">
    <source>
        <dbReference type="ARBA" id="ARBA00022763"/>
    </source>
</evidence>
<name>A0A6L5WHM9_9BACT</name>
<dbReference type="PANTHER" id="PTHR11264:SF0">
    <property type="entry name" value="URACIL-DNA GLYCOSYLASE"/>
    <property type="match status" value="1"/>
</dbReference>
<dbReference type="InterPro" id="IPR002043">
    <property type="entry name" value="UDG_fam1"/>
</dbReference>
<dbReference type="PANTHER" id="PTHR11264">
    <property type="entry name" value="URACIL-DNA GLYCOSYLASE"/>
    <property type="match status" value="1"/>
</dbReference>
<evidence type="ECO:0000256" key="4">
    <source>
        <dbReference type="ARBA" id="ARBA00012030"/>
    </source>
</evidence>
<dbReference type="Proteomes" id="UP000476338">
    <property type="component" value="Unassembled WGS sequence"/>
</dbReference>
<dbReference type="InterPro" id="IPR036895">
    <property type="entry name" value="Uracil-DNA_glycosylase-like_sf"/>
</dbReference>
<dbReference type="GO" id="GO:0005737">
    <property type="term" value="C:cytoplasm"/>
    <property type="evidence" value="ECO:0007669"/>
    <property type="project" value="UniProtKB-SubCell"/>
</dbReference>
<dbReference type="SMART" id="SM00987">
    <property type="entry name" value="UreE_C"/>
    <property type="match status" value="1"/>
</dbReference>
<dbReference type="FunFam" id="3.40.470.10:FF:000001">
    <property type="entry name" value="Uracil-DNA glycosylase"/>
    <property type="match status" value="1"/>
</dbReference>
<keyword evidence="9 10" id="KW-0234">DNA repair</keyword>
<dbReference type="SMART" id="SM00986">
    <property type="entry name" value="UDG"/>
    <property type="match status" value="1"/>
</dbReference>
<evidence type="ECO:0000313" key="14">
    <source>
        <dbReference type="EMBL" id="MSN95727.1"/>
    </source>
</evidence>
<dbReference type="AlphaFoldDB" id="A0A6L5WHM9"/>
<dbReference type="NCBIfam" id="NF003591">
    <property type="entry name" value="PRK05254.1-4"/>
    <property type="match status" value="1"/>
</dbReference>
<dbReference type="HAMAP" id="MF_00148">
    <property type="entry name" value="UDG"/>
    <property type="match status" value="1"/>
</dbReference>
<reference evidence="14 15" key="2">
    <citation type="submission" date="2020-03" db="EMBL/GenBank/DDBJ databases">
        <title>Campylobacter portucalensis sp. nov., a new species of Campylobacter isolated from the reproductive tract of bulls.</title>
        <authorList>
            <person name="Silva M.F."/>
            <person name="Pereira G."/>
            <person name="Carneiro C."/>
            <person name="Hemphill A."/>
            <person name="Mateus L."/>
            <person name="Lopes-Da-Costa L."/>
            <person name="Silva E."/>
        </authorList>
    </citation>
    <scope>NUCLEOTIDE SEQUENCE [LARGE SCALE GENOMIC DNA]</scope>
    <source>
        <strain evidence="14 15">FMV-PI01</strain>
    </source>
</reference>
<evidence type="ECO:0000256" key="3">
    <source>
        <dbReference type="ARBA" id="ARBA00008184"/>
    </source>
</evidence>
<dbReference type="NCBIfam" id="NF003588">
    <property type="entry name" value="PRK05254.1-1"/>
    <property type="match status" value="1"/>
</dbReference>
<dbReference type="RefSeq" id="WP_154569998.1">
    <property type="nucleotide sequence ID" value="NZ_VWSJ01000001.1"/>
</dbReference>
<dbReference type="GO" id="GO:0004844">
    <property type="term" value="F:uracil DNA N-glycosylase activity"/>
    <property type="evidence" value="ECO:0007669"/>
    <property type="project" value="UniProtKB-UniRule"/>
</dbReference>
<dbReference type="CDD" id="cd10027">
    <property type="entry name" value="UDG-F1-like"/>
    <property type="match status" value="1"/>
</dbReference>
<keyword evidence="7 10" id="KW-0227">DNA damage</keyword>
<organism evidence="14 15">
    <name type="scientific">Campylobacter portucalensis</name>
    <dbReference type="NCBI Taxonomy" id="2608384"/>
    <lineage>
        <taxon>Bacteria</taxon>
        <taxon>Pseudomonadati</taxon>
        <taxon>Campylobacterota</taxon>
        <taxon>Epsilonproteobacteria</taxon>
        <taxon>Campylobacterales</taxon>
        <taxon>Campylobacteraceae</taxon>
        <taxon>Campylobacter</taxon>
    </lineage>
</organism>
<dbReference type="SUPFAM" id="SSF52141">
    <property type="entry name" value="Uracil-DNA glycosylase-like"/>
    <property type="match status" value="1"/>
</dbReference>
<feature type="active site" description="Proton acceptor" evidence="10 11">
    <location>
        <position position="70"/>
    </location>
</feature>
<evidence type="ECO:0000256" key="12">
    <source>
        <dbReference type="RuleBase" id="RU003780"/>
    </source>
</evidence>
<comment type="caution">
    <text evidence="14">The sequence shown here is derived from an EMBL/GenBank/DDBJ whole genome shotgun (WGS) entry which is preliminary data.</text>
</comment>
<dbReference type="NCBIfam" id="NF003589">
    <property type="entry name" value="PRK05254.1-2"/>
    <property type="match status" value="1"/>
</dbReference>
<dbReference type="Pfam" id="PF03167">
    <property type="entry name" value="UDG"/>
    <property type="match status" value="1"/>
</dbReference>
<dbReference type="InterPro" id="IPR018085">
    <property type="entry name" value="Ura-DNA_Glyclase_AS"/>
</dbReference>
<evidence type="ECO:0000256" key="9">
    <source>
        <dbReference type="ARBA" id="ARBA00023204"/>
    </source>
</evidence>
<sequence length="229" mass="25853">MKINLDKVAIENSWKMVLKDEFLAPYFCALKEKLLLAKFTSIVFPPSNLIFNAFNLTPFDEVKVVILGQDPYHGKDQAMGLSFSVPKNVKIPPSLINIYKEIYDDLGIKQPNHGDLTFWAKQGVLLLNSTLSVESGKPNSHSNFGWQIFTDSVIKKISDKKTGVVFLLWGNFAKQKASLIDQNKHFVLTAPHPSPLARGGFFGCRHFSKTNAILKNTRQNPIDWDLNNF</sequence>
<proteinExistence type="inferred from homology"/>
<dbReference type="PROSITE" id="PS00130">
    <property type="entry name" value="U_DNA_GLYCOSYLASE"/>
    <property type="match status" value="1"/>
</dbReference>
<evidence type="ECO:0000256" key="10">
    <source>
        <dbReference type="HAMAP-Rule" id="MF_00148"/>
    </source>
</evidence>